<feature type="compositionally biased region" description="Acidic residues" evidence="6">
    <location>
        <begin position="330"/>
        <end position="348"/>
    </location>
</feature>
<accession>A0A5B7FDF5</accession>
<evidence type="ECO:0000256" key="6">
    <source>
        <dbReference type="SAM" id="MobiDB-lite"/>
    </source>
</evidence>
<feature type="compositionally biased region" description="Low complexity" evidence="6">
    <location>
        <begin position="232"/>
        <end position="245"/>
    </location>
</feature>
<dbReference type="OrthoDB" id="8922241at2759"/>
<dbReference type="InterPro" id="IPR013087">
    <property type="entry name" value="Znf_C2H2_type"/>
</dbReference>
<evidence type="ECO:0000313" key="8">
    <source>
        <dbReference type="EMBL" id="MPC43088.1"/>
    </source>
</evidence>
<protein>
    <submittedName>
        <fullName evidence="8">Zinc finger protein 771</fullName>
    </submittedName>
</protein>
<feature type="domain" description="C2H2-type" evidence="7">
    <location>
        <begin position="63"/>
        <end position="90"/>
    </location>
</feature>
<comment type="caution">
    <text evidence="8">The sequence shown here is derived from an EMBL/GenBank/DDBJ whole genome shotgun (WGS) entry which is preliminary data.</text>
</comment>
<feature type="region of interest" description="Disordered" evidence="6">
    <location>
        <begin position="222"/>
        <end position="360"/>
    </location>
</feature>
<gene>
    <name evidence="8" type="primary">Znf771</name>
    <name evidence="8" type="ORF">E2C01_036725</name>
</gene>
<organism evidence="8 9">
    <name type="scientific">Portunus trituberculatus</name>
    <name type="common">Swimming crab</name>
    <name type="synonym">Neptunus trituberculatus</name>
    <dbReference type="NCBI Taxonomy" id="210409"/>
    <lineage>
        <taxon>Eukaryota</taxon>
        <taxon>Metazoa</taxon>
        <taxon>Ecdysozoa</taxon>
        <taxon>Arthropoda</taxon>
        <taxon>Crustacea</taxon>
        <taxon>Multicrustacea</taxon>
        <taxon>Malacostraca</taxon>
        <taxon>Eumalacostraca</taxon>
        <taxon>Eucarida</taxon>
        <taxon>Decapoda</taxon>
        <taxon>Pleocyemata</taxon>
        <taxon>Brachyura</taxon>
        <taxon>Eubrachyura</taxon>
        <taxon>Portunoidea</taxon>
        <taxon>Portunidae</taxon>
        <taxon>Portuninae</taxon>
        <taxon>Portunus</taxon>
    </lineage>
</organism>
<evidence type="ECO:0000256" key="2">
    <source>
        <dbReference type="ARBA" id="ARBA00022737"/>
    </source>
</evidence>
<evidence type="ECO:0000256" key="4">
    <source>
        <dbReference type="ARBA" id="ARBA00022833"/>
    </source>
</evidence>
<proteinExistence type="predicted"/>
<dbReference type="EMBL" id="VSRR010005683">
    <property type="protein sequence ID" value="MPC43088.1"/>
    <property type="molecule type" value="Genomic_DNA"/>
</dbReference>
<keyword evidence="9" id="KW-1185">Reference proteome</keyword>
<feature type="compositionally biased region" description="Basic and acidic residues" evidence="6">
    <location>
        <begin position="299"/>
        <end position="309"/>
    </location>
</feature>
<sequence>MARAKKKVTCQDCDRTFGRKGELQQHRREEHSRRNMCPICKRGFESEKRLKMHSQFHNVDGEYKCFYCPKRFNKAWKMKIHLVNHSGRPSYVCEFCGDDFLYPGKIVAHLKHVHDVCYACKDCGRAIPIEYSHRPHKCKIYGCKDCLMAYATVQELALHTADLHRDQCSSSAATPHGEAPSSPLPRAPSHDPFQGASPTSGDTEEDDECDRLECDLVVVEEEVGDGGGAPGGRLRAAGARVSGAAQQASPTSPFHQQGSDSSWRGSPSPDVREGPCSAVPRLPRDVLVSPSPPGTPARCPEDGGLRDTSELTLVVQGHRAPPNTSVIKSEEEEDEEEEEEEEDEEEENLPPSYISSVLLRSPTSGLGGRFKVPESSPGLWKKVESPAARSLRRKQDELDRVGRRGDLLDTLHRYADTDARLTQRCQTSFESWLASDSFSAPDHDYVFGFEASVSVGRRRDDHLRHHHYHHHHHYFNKKLPAKEKVDMTFEDLCLF</sequence>
<dbReference type="PANTHER" id="PTHR24379:SF121">
    <property type="entry name" value="C2H2-TYPE DOMAIN-CONTAINING PROTEIN"/>
    <property type="match status" value="1"/>
</dbReference>
<evidence type="ECO:0000259" key="7">
    <source>
        <dbReference type="PROSITE" id="PS50157"/>
    </source>
</evidence>
<evidence type="ECO:0000313" key="9">
    <source>
        <dbReference type="Proteomes" id="UP000324222"/>
    </source>
</evidence>
<dbReference type="PROSITE" id="PS50157">
    <property type="entry name" value="ZINC_FINGER_C2H2_2"/>
    <property type="match status" value="4"/>
</dbReference>
<dbReference type="SMART" id="SM00355">
    <property type="entry name" value="ZnF_C2H2"/>
    <property type="match status" value="5"/>
</dbReference>
<evidence type="ECO:0000256" key="3">
    <source>
        <dbReference type="ARBA" id="ARBA00022771"/>
    </source>
</evidence>
<evidence type="ECO:0000256" key="1">
    <source>
        <dbReference type="ARBA" id="ARBA00022723"/>
    </source>
</evidence>
<dbReference type="GO" id="GO:0008270">
    <property type="term" value="F:zinc ion binding"/>
    <property type="evidence" value="ECO:0007669"/>
    <property type="project" value="UniProtKB-KW"/>
</dbReference>
<feature type="domain" description="C2H2-type" evidence="7">
    <location>
        <begin position="35"/>
        <end position="62"/>
    </location>
</feature>
<keyword evidence="2" id="KW-0677">Repeat</keyword>
<feature type="domain" description="C2H2-type" evidence="7">
    <location>
        <begin position="91"/>
        <end position="114"/>
    </location>
</feature>
<keyword evidence="1" id="KW-0479">Metal-binding</keyword>
<dbReference type="AlphaFoldDB" id="A0A5B7FDF5"/>
<dbReference type="PROSITE" id="PS00028">
    <property type="entry name" value="ZINC_FINGER_C2H2_1"/>
    <property type="match status" value="5"/>
</dbReference>
<reference evidence="8 9" key="1">
    <citation type="submission" date="2019-05" db="EMBL/GenBank/DDBJ databases">
        <title>Another draft genome of Portunus trituberculatus and its Hox gene families provides insights of decapod evolution.</title>
        <authorList>
            <person name="Jeong J.-H."/>
            <person name="Song I."/>
            <person name="Kim S."/>
            <person name="Choi T."/>
            <person name="Kim D."/>
            <person name="Ryu S."/>
            <person name="Kim W."/>
        </authorList>
    </citation>
    <scope>NUCLEOTIDE SEQUENCE [LARGE SCALE GENOMIC DNA]</scope>
    <source>
        <tissue evidence="8">Muscle</tissue>
    </source>
</reference>
<dbReference type="Proteomes" id="UP000324222">
    <property type="component" value="Unassembled WGS sequence"/>
</dbReference>
<dbReference type="Gene3D" id="3.30.160.60">
    <property type="entry name" value="Classic Zinc Finger"/>
    <property type="match status" value="2"/>
</dbReference>
<keyword evidence="3 5" id="KW-0863">Zinc-finger</keyword>
<feature type="region of interest" description="Disordered" evidence="6">
    <location>
        <begin position="168"/>
        <end position="208"/>
    </location>
</feature>
<dbReference type="SUPFAM" id="SSF57667">
    <property type="entry name" value="beta-beta-alpha zinc fingers"/>
    <property type="match status" value="2"/>
</dbReference>
<dbReference type="InterPro" id="IPR036236">
    <property type="entry name" value="Znf_C2H2_sf"/>
</dbReference>
<feature type="compositionally biased region" description="Polar residues" evidence="6">
    <location>
        <begin position="246"/>
        <end position="265"/>
    </location>
</feature>
<dbReference type="PANTHER" id="PTHR24379">
    <property type="entry name" value="KRAB AND ZINC FINGER DOMAIN-CONTAINING"/>
    <property type="match status" value="1"/>
</dbReference>
<name>A0A5B7FDF5_PORTR</name>
<keyword evidence="4" id="KW-0862">Zinc</keyword>
<evidence type="ECO:0000256" key="5">
    <source>
        <dbReference type="PROSITE-ProRule" id="PRU00042"/>
    </source>
</evidence>
<feature type="domain" description="C2H2-type" evidence="7">
    <location>
        <begin position="8"/>
        <end position="36"/>
    </location>
</feature>